<organism evidence="2 3">
    <name type="scientific">Nonomuraea ferruginea</name>
    <dbReference type="NCBI Taxonomy" id="46174"/>
    <lineage>
        <taxon>Bacteria</taxon>
        <taxon>Bacillati</taxon>
        <taxon>Actinomycetota</taxon>
        <taxon>Actinomycetes</taxon>
        <taxon>Streptosporangiales</taxon>
        <taxon>Streptosporangiaceae</taxon>
        <taxon>Nonomuraea</taxon>
    </lineage>
</organism>
<evidence type="ECO:0000313" key="2">
    <source>
        <dbReference type="EMBL" id="MDA0646092.1"/>
    </source>
</evidence>
<reference evidence="2 3" key="1">
    <citation type="submission" date="2022-11" db="EMBL/GenBank/DDBJ databases">
        <title>Nonomuraea corallina sp. nov., a new species of the genus Nonomuraea isolated from sea side sediment in Thai sea.</title>
        <authorList>
            <person name="Ngamcharungchit C."/>
            <person name="Matsumoto A."/>
            <person name="Suriyachadkun C."/>
            <person name="Panbangred W."/>
            <person name="Inahashi Y."/>
            <person name="Intra B."/>
        </authorList>
    </citation>
    <scope>NUCLEOTIDE SEQUENCE [LARGE SCALE GENOMIC DNA]</scope>
    <source>
        <strain evidence="2 3">DSM 43553</strain>
    </source>
</reference>
<evidence type="ECO:0000256" key="1">
    <source>
        <dbReference type="SAM" id="SignalP"/>
    </source>
</evidence>
<accession>A0ABT4T9A4</accession>
<keyword evidence="3" id="KW-1185">Reference proteome</keyword>
<feature type="signal peptide" evidence="1">
    <location>
        <begin position="1"/>
        <end position="23"/>
    </location>
</feature>
<dbReference type="EMBL" id="JAPNUD010000172">
    <property type="protein sequence ID" value="MDA0646092.1"/>
    <property type="molecule type" value="Genomic_DNA"/>
</dbReference>
<evidence type="ECO:0000313" key="3">
    <source>
        <dbReference type="Proteomes" id="UP001212498"/>
    </source>
</evidence>
<feature type="chain" id="PRO_5046862135" evidence="1">
    <location>
        <begin position="24"/>
        <end position="203"/>
    </location>
</feature>
<proteinExistence type="predicted"/>
<comment type="caution">
    <text evidence="2">The sequence shown here is derived from an EMBL/GenBank/DDBJ whole genome shotgun (WGS) entry which is preliminary data.</text>
</comment>
<dbReference type="RefSeq" id="WP_219550886.1">
    <property type="nucleotide sequence ID" value="NZ_BAABFD010000016.1"/>
</dbReference>
<sequence length="203" mass="21727">MSKKHLAAVAVAAAAVLVAPASAAAASTTAASTTAGPAQELKLRKGLTLYIPLKWVVHRVGADRIKVVTGPCANPRGGFFAPGCKSFWIFGPKAIRTGAEGFGPYDAGRGGYYPASDVQKCPKNGMLLRGERVGAHKKGLRQVGPGHKAHYHEFTTRCRTGNGKKTSVSFTTREWYLPKSQILVVDEWSTGNLADTLKYADWK</sequence>
<name>A0ABT4T9A4_9ACTN</name>
<keyword evidence="1" id="KW-0732">Signal</keyword>
<gene>
    <name evidence="2" type="ORF">OUY24_36165</name>
</gene>
<protein>
    <submittedName>
        <fullName evidence="2">Uncharacterized protein</fullName>
    </submittedName>
</protein>
<dbReference type="Proteomes" id="UP001212498">
    <property type="component" value="Unassembled WGS sequence"/>
</dbReference>